<evidence type="ECO:0000256" key="9">
    <source>
        <dbReference type="ARBA" id="ARBA00023136"/>
    </source>
</evidence>
<dbReference type="PANTHER" id="PTHR30472">
    <property type="entry name" value="FERRIC ENTEROBACTIN TRANSPORT SYSTEM PERMEASE PROTEIN"/>
    <property type="match status" value="1"/>
</dbReference>
<dbReference type="OrthoDB" id="9811721at2"/>
<feature type="transmembrane region" description="Helical" evidence="13">
    <location>
        <begin position="292"/>
        <end position="312"/>
    </location>
</feature>
<dbReference type="InterPro" id="IPR037294">
    <property type="entry name" value="ABC_BtuC-like"/>
</dbReference>
<dbReference type="CDD" id="cd06550">
    <property type="entry name" value="TM_ABC_iron-siderophores_like"/>
    <property type="match status" value="1"/>
</dbReference>
<dbReference type="SUPFAM" id="SSF81345">
    <property type="entry name" value="ABC transporter involved in vitamin B12 uptake, BtuC"/>
    <property type="match status" value="1"/>
</dbReference>
<comment type="caution">
    <text evidence="14">The sequence shown here is derived from an EMBL/GenBank/DDBJ whole genome shotgun (WGS) entry which is preliminary data.</text>
</comment>
<dbReference type="Gene3D" id="1.10.3470.10">
    <property type="entry name" value="ABC transporter involved in vitamin B12 uptake, BtuC"/>
    <property type="match status" value="1"/>
</dbReference>
<evidence type="ECO:0000256" key="3">
    <source>
        <dbReference type="ARBA" id="ARBA00018524"/>
    </source>
</evidence>
<dbReference type="RefSeq" id="WP_109307011.1">
    <property type="nucleotide sequence ID" value="NZ_BJUF01000015.1"/>
</dbReference>
<keyword evidence="15" id="KW-1185">Reference proteome</keyword>
<feature type="transmembrane region" description="Helical" evidence="13">
    <location>
        <begin position="263"/>
        <end position="280"/>
    </location>
</feature>
<comment type="subcellular location">
    <subcellularLocation>
        <location evidence="1">Cell membrane</location>
        <topology evidence="1">Multi-pass membrane protein</topology>
    </subcellularLocation>
</comment>
<evidence type="ECO:0000256" key="12">
    <source>
        <dbReference type="ARBA" id="ARBA00031465"/>
    </source>
</evidence>
<keyword evidence="8" id="KW-0408">Iron</keyword>
<keyword evidence="4" id="KW-0813">Transport</keyword>
<feature type="transmembrane region" description="Helical" evidence="13">
    <location>
        <begin position="181"/>
        <end position="203"/>
    </location>
</feature>
<name>A0A2U3AIT2_9BACL</name>
<dbReference type="Pfam" id="PF01032">
    <property type="entry name" value="FecCD"/>
    <property type="match status" value="1"/>
</dbReference>
<dbReference type="PANTHER" id="PTHR30472:SF21">
    <property type="entry name" value="HEME-IRON TRANSPORT SYSTEM PERMEASE PROTEIN ISDF-RELATED"/>
    <property type="match status" value="1"/>
</dbReference>
<evidence type="ECO:0000256" key="11">
    <source>
        <dbReference type="ARBA" id="ARBA00031149"/>
    </source>
</evidence>
<evidence type="ECO:0000313" key="14">
    <source>
        <dbReference type="EMBL" id="PWI24417.1"/>
    </source>
</evidence>
<dbReference type="Proteomes" id="UP000245938">
    <property type="component" value="Unassembled WGS sequence"/>
</dbReference>
<feature type="transmembrane region" description="Helical" evidence="13">
    <location>
        <begin position="87"/>
        <end position="105"/>
    </location>
</feature>
<evidence type="ECO:0000256" key="2">
    <source>
        <dbReference type="ARBA" id="ARBA00007935"/>
    </source>
</evidence>
<keyword evidence="9 13" id="KW-0472">Membrane</keyword>
<feature type="transmembrane region" description="Helical" evidence="13">
    <location>
        <begin position="224"/>
        <end position="251"/>
    </location>
</feature>
<evidence type="ECO:0000256" key="13">
    <source>
        <dbReference type="SAM" id="Phobius"/>
    </source>
</evidence>
<evidence type="ECO:0000256" key="10">
    <source>
        <dbReference type="ARBA" id="ARBA00025320"/>
    </source>
</evidence>
<dbReference type="AlphaFoldDB" id="A0A2U3AIT2"/>
<evidence type="ECO:0000256" key="1">
    <source>
        <dbReference type="ARBA" id="ARBA00004651"/>
    </source>
</evidence>
<feature type="transmembrane region" description="Helical" evidence="13">
    <location>
        <begin position="140"/>
        <end position="161"/>
    </location>
</feature>
<feature type="transmembrane region" description="Helical" evidence="13">
    <location>
        <begin position="111"/>
        <end position="131"/>
    </location>
</feature>
<dbReference type="EMBL" id="QFVR01000022">
    <property type="protein sequence ID" value="PWI24417.1"/>
    <property type="molecule type" value="Genomic_DNA"/>
</dbReference>
<evidence type="ECO:0000256" key="5">
    <source>
        <dbReference type="ARBA" id="ARBA00022475"/>
    </source>
</evidence>
<feature type="transmembrane region" description="Helical" evidence="13">
    <location>
        <begin position="7"/>
        <end position="28"/>
    </location>
</feature>
<comment type="function">
    <text evidence="10">Part of the binding-protein-dependent transport system for heme-iron. Responsible for the translocation of the substrate across the membrane.</text>
</comment>
<evidence type="ECO:0000256" key="8">
    <source>
        <dbReference type="ARBA" id="ARBA00023004"/>
    </source>
</evidence>
<accession>A0A2U3AIT2</accession>
<evidence type="ECO:0000256" key="7">
    <source>
        <dbReference type="ARBA" id="ARBA00022989"/>
    </source>
</evidence>
<keyword evidence="7 13" id="KW-1133">Transmembrane helix</keyword>
<dbReference type="GO" id="GO:0022857">
    <property type="term" value="F:transmembrane transporter activity"/>
    <property type="evidence" value="ECO:0007669"/>
    <property type="project" value="InterPro"/>
</dbReference>
<proteinExistence type="inferred from homology"/>
<dbReference type="GO" id="GO:0005886">
    <property type="term" value="C:plasma membrane"/>
    <property type="evidence" value="ECO:0007669"/>
    <property type="project" value="UniProtKB-SubCell"/>
</dbReference>
<feature type="transmembrane region" description="Helical" evidence="13">
    <location>
        <begin position="58"/>
        <end position="75"/>
    </location>
</feature>
<dbReference type="GO" id="GO:0033214">
    <property type="term" value="P:siderophore-iron import into cell"/>
    <property type="evidence" value="ECO:0007669"/>
    <property type="project" value="TreeGrafter"/>
</dbReference>
<dbReference type="InterPro" id="IPR000522">
    <property type="entry name" value="ABC_transptr_permease_BtuC"/>
</dbReference>
<sequence length="321" mass="34265">MKKIWISYIIMVIVLLIIIYASVIVGSIDIKFIDLVRGIFGHMNGQVTVVYNLRLPRVLIAIFAGASLALAGALLQAAIKNPLADPGIIGITSAAMLGNVVVINFLPHLFFYSPVFAFAGGMLAFGILYLVTKKYDMSPVFVLLVGIALNAIFTAVIKVSGVTAIHFTESTGLSMKTWDDANLLLLFSTIGIIIAVCLGPLCNMLGLSDRTITSVGFPVGKARWIIIVVAVYLASISTAIVGSIAFIGLLVPHISRMIVGADYKVLLPFVALFGAALLLVADTLGRTVVQPFEITASVIMSLIGGPFLILLIRKFGKIYGH</sequence>
<protein>
    <recommendedName>
        <fullName evidence="3">Probable heme-iron transport system permease protein IsdF</fullName>
    </recommendedName>
    <alternativeName>
        <fullName evidence="12">Iron-regulated surface determinant protein F</fullName>
    </alternativeName>
    <alternativeName>
        <fullName evidence="11">Staphylococcal iron-regulated protein G</fullName>
    </alternativeName>
</protein>
<evidence type="ECO:0000256" key="6">
    <source>
        <dbReference type="ARBA" id="ARBA00022692"/>
    </source>
</evidence>
<evidence type="ECO:0000256" key="4">
    <source>
        <dbReference type="ARBA" id="ARBA00022448"/>
    </source>
</evidence>
<keyword evidence="5" id="KW-1003">Cell membrane</keyword>
<comment type="similarity">
    <text evidence="2">Belongs to the binding-protein-dependent transport system permease family. FecCD subfamily.</text>
</comment>
<dbReference type="FunFam" id="1.10.3470.10:FF:000001">
    <property type="entry name" value="Vitamin B12 ABC transporter permease BtuC"/>
    <property type="match status" value="1"/>
</dbReference>
<keyword evidence="6 13" id="KW-0812">Transmembrane</keyword>
<organism evidence="14 15">
    <name type="scientific">Kurthia sibirica</name>
    <dbReference type="NCBI Taxonomy" id="202750"/>
    <lineage>
        <taxon>Bacteria</taxon>
        <taxon>Bacillati</taxon>
        <taxon>Bacillota</taxon>
        <taxon>Bacilli</taxon>
        <taxon>Bacillales</taxon>
        <taxon>Caryophanaceae</taxon>
        <taxon>Kurthia</taxon>
    </lineage>
</organism>
<evidence type="ECO:0000313" key="15">
    <source>
        <dbReference type="Proteomes" id="UP000245938"/>
    </source>
</evidence>
<reference evidence="14 15" key="1">
    <citation type="submission" date="2018-05" db="EMBL/GenBank/DDBJ databases">
        <title>Kurthia sibirica genome sequence.</title>
        <authorList>
            <person name="Maclea K.S."/>
            <person name="Goen A.E."/>
        </authorList>
    </citation>
    <scope>NUCLEOTIDE SEQUENCE [LARGE SCALE GENOMIC DNA]</scope>
    <source>
        <strain evidence="14 15">ATCC 49154</strain>
    </source>
</reference>
<gene>
    <name evidence="14" type="ORF">DEX24_13860</name>
</gene>